<dbReference type="InterPro" id="IPR020806">
    <property type="entry name" value="PKS_PP-bd"/>
</dbReference>
<dbReference type="PANTHER" id="PTHR43775">
    <property type="entry name" value="FATTY ACID SYNTHASE"/>
    <property type="match status" value="1"/>
</dbReference>
<dbReference type="Pfam" id="PF23297">
    <property type="entry name" value="ACP_SdgA_C"/>
    <property type="match status" value="1"/>
</dbReference>
<dbReference type="STRING" id="576137.A0A1L7WPI7"/>
<evidence type="ECO:0000259" key="3">
    <source>
        <dbReference type="SMART" id="SM00823"/>
    </source>
</evidence>
<dbReference type="EMBL" id="FJOG01000005">
    <property type="protein sequence ID" value="CZR54651.1"/>
    <property type="molecule type" value="Genomic_DNA"/>
</dbReference>
<keyword evidence="5" id="KW-1185">Reference proteome</keyword>
<accession>A0A1L7WPI7</accession>
<dbReference type="GO" id="GO:0031177">
    <property type="term" value="F:phosphopantetheine binding"/>
    <property type="evidence" value="ECO:0007669"/>
    <property type="project" value="InterPro"/>
</dbReference>
<protein>
    <recommendedName>
        <fullName evidence="3">Polyketide synthase-like phosphopantetheine-binding domain-containing protein</fullName>
    </recommendedName>
</protein>
<reference evidence="4 5" key="1">
    <citation type="submission" date="2016-03" db="EMBL/GenBank/DDBJ databases">
        <authorList>
            <person name="Ploux O."/>
        </authorList>
    </citation>
    <scope>NUCLEOTIDE SEQUENCE [LARGE SCALE GENOMIC DNA]</scope>
    <source>
        <strain evidence="4 5">UAMH 11012</strain>
    </source>
</reference>
<dbReference type="InterPro" id="IPR013968">
    <property type="entry name" value="PKS_KR"/>
</dbReference>
<evidence type="ECO:0000313" key="5">
    <source>
        <dbReference type="Proteomes" id="UP000184330"/>
    </source>
</evidence>
<dbReference type="InterPro" id="IPR036736">
    <property type="entry name" value="ACP-like_sf"/>
</dbReference>
<dbReference type="Proteomes" id="UP000184330">
    <property type="component" value="Unassembled WGS sequence"/>
</dbReference>
<evidence type="ECO:0000313" key="4">
    <source>
        <dbReference type="EMBL" id="CZR54651.1"/>
    </source>
</evidence>
<dbReference type="GO" id="GO:0044550">
    <property type="term" value="P:secondary metabolite biosynthetic process"/>
    <property type="evidence" value="ECO:0007669"/>
    <property type="project" value="TreeGrafter"/>
</dbReference>
<dbReference type="PANTHER" id="PTHR43775:SF37">
    <property type="entry name" value="SI:DKEY-61P9.11"/>
    <property type="match status" value="1"/>
</dbReference>
<dbReference type="GO" id="GO:0006633">
    <property type="term" value="P:fatty acid biosynthetic process"/>
    <property type="evidence" value="ECO:0007669"/>
    <property type="project" value="TreeGrafter"/>
</dbReference>
<gene>
    <name evidence="4" type="ORF">PAC_04535</name>
</gene>
<feature type="domain" description="Polyketide synthase-like phosphopantetheine-binding" evidence="3">
    <location>
        <begin position="272"/>
        <end position="330"/>
    </location>
</feature>
<dbReference type="GO" id="GO:0004312">
    <property type="term" value="F:fatty acid synthase activity"/>
    <property type="evidence" value="ECO:0007669"/>
    <property type="project" value="TreeGrafter"/>
</dbReference>
<dbReference type="Gene3D" id="3.90.180.10">
    <property type="entry name" value="Medium-chain alcohol dehydrogenases, catalytic domain"/>
    <property type="match status" value="1"/>
</dbReference>
<dbReference type="Pfam" id="PF08659">
    <property type="entry name" value="KR"/>
    <property type="match status" value="1"/>
</dbReference>
<dbReference type="OrthoDB" id="329835at2759"/>
<evidence type="ECO:0000256" key="2">
    <source>
        <dbReference type="ARBA" id="ARBA00022553"/>
    </source>
</evidence>
<sequence>MVLKTSLGLQESGWGKINAVKPVTVYPISEIERAFHFMQAGKHMGKVVIKPNEGDIAKVRRSSLAARETCSGLTHPTLLVGVLGGLGQSLSRGMTILSRSGRKDALAEKLSSGLEQAGCKALMPACDIKIDALVEQALAEAVKSIQAKYAAGSSILDALSQHRRSLGLPALSLDLGMINLVGRVAENAEVAKRLAIMGHDSVSEDKMLGLIDSSQNQRPSQIVIGLSTLSIVRQTRSAGASSNGKGADTQKANLSDRLSAVKSLADAKNVICEAITSKLANNLMVSDADIDPEQSITACVDSLVAVEMRNWLLDQIGAEISKVDLLQSKSAFVLSENIAKKSNIVAKSLSAE</sequence>
<dbReference type="SUPFAM" id="SSF47336">
    <property type="entry name" value="ACP-like"/>
    <property type="match status" value="1"/>
</dbReference>
<dbReference type="SMART" id="SM00823">
    <property type="entry name" value="PKS_PP"/>
    <property type="match status" value="1"/>
</dbReference>
<keyword evidence="2" id="KW-0597">Phosphoprotein</keyword>
<name>A0A1L7WPI7_9HELO</name>
<dbReference type="InterPro" id="IPR050091">
    <property type="entry name" value="PKS_NRPS_Biosynth_Enz"/>
</dbReference>
<keyword evidence="1" id="KW-0596">Phosphopantetheine</keyword>
<organism evidence="4 5">
    <name type="scientific">Phialocephala subalpina</name>
    <dbReference type="NCBI Taxonomy" id="576137"/>
    <lineage>
        <taxon>Eukaryota</taxon>
        <taxon>Fungi</taxon>
        <taxon>Dikarya</taxon>
        <taxon>Ascomycota</taxon>
        <taxon>Pezizomycotina</taxon>
        <taxon>Leotiomycetes</taxon>
        <taxon>Helotiales</taxon>
        <taxon>Mollisiaceae</taxon>
        <taxon>Phialocephala</taxon>
        <taxon>Phialocephala fortinii species complex</taxon>
    </lineage>
</organism>
<proteinExistence type="predicted"/>
<dbReference type="Gene3D" id="1.10.1200.10">
    <property type="entry name" value="ACP-like"/>
    <property type="match status" value="1"/>
</dbReference>
<dbReference type="AlphaFoldDB" id="A0A1L7WPI7"/>
<dbReference type="Gene3D" id="3.40.50.720">
    <property type="entry name" value="NAD(P)-binding Rossmann-like Domain"/>
    <property type="match status" value="2"/>
</dbReference>
<dbReference type="InterPro" id="IPR009081">
    <property type="entry name" value="PP-bd_ACP"/>
</dbReference>
<evidence type="ECO:0000256" key="1">
    <source>
        <dbReference type="ARBA" id="ARBA00022450"/>
    </source>
</evidence>